<evidence type="ECO:0000256" key="3">
    <source>
        <dbReference type="ARBA" id="ARBA00023274"/>
    </source>
</evidence>
<sequence>MTDSPETDAVTDSGGNQRNAPIRFTYSPAPSNQSAPSGRSQAAVLVSSEEGDWSTGICDCCQDKKQCTYTAHTNTDPDRTVKHGGGSVMLCKSHRESVVRCLVVKVQTLSASLWSSGCFAFCCCPCFACRTTRKFGQCLCLPLLDALGCVRPIAMSIRVSLRQRYGIRGSLCSDCLCSTFCLPCVWCQMATEMERRKLPTVLKMTKVKREKVSDGEEAAAAEAGGPERSYAELVAHLNPIAQPLASRKLSKKLYKCVKKGRKPGKVLHVSASRLSAAKGKNIRRGVKEVQKFINKGEKGIVVLAGDTLPIDVYSHLPVMCEDRNLPYAYIPSKVVSGTKHPDLGSSAGSKRPTCVILIKPHADYQDAYDECLDEVSHLPKPL</sequence>
<protein>
    <recommendedName>
        <fullName evidence="5">Ribosomal protein eL8/eL30/eS12/Gadd45 domain-containing protein</fullName>
    </recommendedName>
</protein>
<name>A0A315VQ17_GAMAF</name>
<keyword evidence="3" id="KW-0687">Ribonucleoprotein</keyword>
<dbReference type="Pfam" id="PF01248">
    <property type="entry name" value="Ribosomal_L7Ae"/>
    <property type="match status" value="1"/>
</dbReference>
<gene>
    <name evidence="6" type="ORF">CCH79_00011878</name>
</gene>
<proteinExistence type="inferred from homology"/>
<dbReference type="InterPro" id="IPR004038">
    <property type="entry name" value="Ribosomal_eL8/eL30/eS12/Gad45"/>
</dbReference>
<keyword evidence="7" id="KW-1185">Reference proteome</keyword>
<dbReference type="SUPFAM" id="SSF55315">
    <property type="entry name" value="L30e-like"/>
    <property type="match status" value="1"/>
</dbReference>
<dbReference type="InterPro" id="IPR006461">
    <property type="entry name" value="PLAC_motif_containing"/>
</dbReference>
<feature type="compositionally biased region" description="Polar residues" evidence="4">
    <location>
        <begin position="28"/>
        <end position="40"/>
    </location>
</feature>
<dbReference type="InterPro" id="IPR029064">
    <property type="entry name" value="Ribosomal_eL30-like_sf"/>
</dbReference>
<comment type="similarity">
    <text evidence="2">Belongs to the cornifelin family.</text>
</comment>
<feature type="domain" description="Ribosomal protein eL8/eL30/eS12/Gadd45" evidence="5">
    <location>
        <begin position="276"/>
        <end position="367"/>
    </location>
</feature>
<evidence type="ECO:0000256" key="1">
    <source>
        <dbReference type="ARBA" id="ARBA00007337"/>
    </source>
</evidence>
<comment type="similarity">
    <text evidence="1">Belongs to the eukaryotic ribosomal protein eL8 family.</text>
</comment>
<dbReference type="Gene3D" id="3.30.1330.30">
    <property type="match status" value="1"/>
</dbReference>
<organism evidence="6 7">
    <name type="scientific">Gambusia affinis</name>
    <name type="common">Western mosquitofish</name>
    <name type="synonym">Heterandria affinis</name>
    <dbReference type="NCBI Taxonomy" id="33528"/>
    <lineage>
        <taxon>Eukaryota</taxon>
        <taxon>Metazoa</taxon>
        <taxon>Chordata</taxon>
        <taxon>Craniata</taxon>
        <taxon>Vertebrata</taxon>
        <taxon>Euteleostomi</taxon>
        <taxon>Actinopterygii</taxon>
        <taxon>Neopterygii</taxon>
        <taxon>Teleostei</taxon>
        <taxon>Neoteleostei</taxon>
        <taxon>Acanthomorphata</taxon>
        <taxon>Ovalentaria</taxon>
        <taxon>Atherinomorphae</taxon>
        <taxon>Cyprinodontiformes</taxon>
        <taxon>Poeciliidae</taxon>
        <taxon>Poeciliinae</taxon>
        <taxon>Gambusia</taxon>
    </lineage>
</organism>
<dbReference type="PRINTS" id="PR00881">
    <property type="entry name" value="L7ARS6FAMILY"/>
</dbReference>
<dbReference type="Proteomes" id="UP000250572">
    <property type="component" value="Unassembled WGS sequence"/>
</dbReference>
<comment type="caution">
    <text evidence="6">The sequence shown here is derived from an EMBL/GenBank/DDBJ whole genome shotgun (WGS) entry which is preliminary data.</text>
</comment>
<evidence type="ECO:0000256" key="2">
    <source>
        <dbReference type="ARBA" id="ARBA00009024"/>
    </source>
</evidence>
<dbReference type="GO" id="GO:1990904">
    <property type="term" value="C:ribonucleoprotein complex"/>
    <property type="evidence" value="ECO:0007669"/>
    <property type="project" value="UniProtKB-KW"/>
</dbReference>
<evidence type="ECO:0000313" key="6">
    <source>
        <dbReference type="EMBL" id="PWA24445.1"/>
    </source>
</evidence>
<evidence type="ECO:0000259" key="5">
    <source>
        <dbReference type="Pfam" id="PF01248"/>
    </source>
</evidence>
<dbReference type="AlphaFoldDB" id="A0A315VQ17"/>
<accession>A0A315VQ17</accession>
<evidence type="ECO:0000256" key="4">
    <source>
        <dbReference type="SAM" id="MobiDB-lite"/>
    </source>
</evidence>
<dbReference type="PANTHER" id="PTHR15907">
    <property type="entry name" value="DUF614 FAMILY PROTEIN-RELATED"/>
    <property type="match status" value="1"/>
</dbReference>
<evidence type="ECO:0000313" key="7">
    <source>
        <dbReference type="Proteomes" id="UP000250572"/>
    </source>
</evidence>
<dbReference type="STRING" id="33528.ENSGAFP00000014552"/>
<dbReference type="InterPro" id="IPR018492">
    <property type="entry name" value="Ribosomal_eL8/Nhp2"/>
</dbReference>
<reference evidence="6 7" key="1">
    <citation type="journal article" date="2018" name="G3 (Bethesda)">
        <title>A High-Quality Reference Genome for the Invasive Mosquitofish Gambusia affinis Using a Chicago Library.</title>
        <authorList>
            <person name="Hoffberg S.L."/>
            <person name="Troendle N.J."/>
            <person name="Glenn T.C."/>
            <person name="Mahmud O."/>
            <person name="Louha S."/>
            <person name="Chalopin D."/>
            <person name="Bennetzen J.L."/>
            <person name="Mauricio R."/>
        </authorList>
    </citation>
    <scope>NUCLEOTIDE SEQUENCE [LARGE SCALE GENOMIC DNA]</scope>
    <source>
        <strain evidence="6">NE01/NJP1002.9</strain>
        <tissue evidence="6">Muscle</tissue>
    </source>
</reference>
<feature type="region of interest" description="Disordered" evidence="4">
    <location>
        <begin position="1"/>
        <end position="42"/>
    </location>
</feature>
<dbReference type="Pfam" id="PF04749">
    <property type="entry name" value="PLAC8"/>
    <property type="match status" value="1"/>
</dbReference>
<dbReference type="EMBL" id="NHOQ01001433">
    <property type="protein sequence ID" value="PWA24445.1"/>
    <property type="molecule type" value="Genomic_DNA"/>
</dbReference>